<dbReference type="Proteomes" id="UP000321793">
    <property type="component" value="Unassembled WGS sequence"/>
</dbReference>
<dbReference type="Pfam" id="PF01757">
    <property type="entry name" value="Acyl_transf_3"/>
    <property type="match status" value="1"/>
</dbReference>
<dbReference type="Pfam" id="PF19040">
    <property type="entry name" value="SGNH"/>
    <property type="match status" value="1"/>
</dbReference>
<feature type="transmembrane region" description="Helical" evidence="2">
    <location>
        <begin position="273"/>
        <end position="292"/>
    </location>
</feature>
<dbReference type="GO" id="GO:0016020">
    <property type="term" value="C:membrane"/>
    <property type="evidence" value="ECO:0007669"/>
    <property type="project" value="TreeGrafter"/>
</dbReference>
<feature type="transmembrane region" description="Helical" evidence="2">
    <location>
        <begin position="251"/>
        <end position="267"/>
    </location>
</feature>
<dbReference type="EMBL" id="BKBA01000003">
    <property type="protein sequence ID" value="GEQ12323.1"/>
    <property type="molecule type" value="Genomic_DNA"/>
</dbReference>
<feature type="transmembrane region" description="Helical" evidence="2">
    <location>
        <begin position="52"/>
        <end position="73"/>
    </location>
</feature>
<organism evidence="5 6">
    <name type="scientific">Knoellia locipacati</name>
    <dbReference type="NCBI Taxonomy" id="882824"/>
    <lineage>
        <taxon>Bacteria</taxon>
        <taxon>Bacillati</taxon>
        <taxon>Actinomycetota</taxon>
        <taxon>Actinomycetes</taxon>
        <taxon>Micrococcales</taxon>
        <taxon>Intrasporangiaceae</taxon>
        <taxon>Knoellia</taxon>
    </lineage>
</organism>
<dbReference type="OrthoDB" id="3404679at2"/>
<evidence type="ECO:0000313" key="6">
    <source>
        <dbReference type="Proteomes" id="UP000321793"/>
    </source>
</evidence>
<dbReference type="GO" id="GO:0009103">
    <property type="term" value="P:lipopolysaccharide biosynthetic process"/>
    <property type="evidence" value="ECO:0007669"/>
    <property type="project" value="TreeGrafter"/>
</dbReference>
<gene>
    <name evidence="5" type="ORF">KLO01_03700</name>
</gene>
<protein>
    <submittedName>
        <fullName evidence="5">Acyltransferase</fullName>
    </submittedName>
</protein>
<accession>A0A512SWJ1</accession>
<dbReference type="GO" id="GO:0016747">
    <property type="term" value="F:acyltransferase activity, transferring groups other than amino-acyl groups"/>
    <property type="evidence" value="ECO:0007669"/>
    <property type="project" value="InterPro"/>
</dbReference>
<keyword evidence="2" id="KW-1133">Transmembrane helix</keyword>
<sequence>MSTSDATTVATRAQRHQKPRPASDFRPDIQGLRAIAVGLVVLYHLWPKRLSGGYVGVDVFFVISGFLITSHIHREVASTAHLKVTRFWARRIRRLLPASLLVLILSGLGVLLLTPSTTWSQSAHEIGASALYVQNWQLATSAVDYMALDNVPTVAQHFWSLSVEEQFYAVWPLLILGLLAVMRLRGHRDARKAILAGLSVIFVASLTWSVVSTSQSQPFAYMSTLTRVWEFAAGGIAALVLFRLRSRANEVLTALGLVSVVASGFLLTESSLFPGWVALFPVLGTVALLLAGPTTVGRFLTTRPMTFVGDISYSVYLVHWPLIVLVPHVTGHALSWVEKLGILAVTGVLAWLSKTYVEDPLRTRPLLAKAPRRAFVFAVVGMAVVVGSTATWSTALERREASARQDAADRLTGGDRCIGPGALVAANDCGPVAGDGPLVAPPEVVIVQNEEPLLRKCQQSLGGAGLLDCVVGDPSGRNGTIALVGDSHAGAFVPMVDELGKRRGWKVVVHTKGSCPSNDAARVLPTETSGERQASCTAYNEAVDKVVLGDPSISLVLATSYTRAYDWLGADGAKGAAAGEAGFASRFSRWTKAGKDVAVIADVPATAGGVVPTCIAANPDDPQKCAVPRGRAVVPDLAVAAAKAASVPVIDLTDLFCDATSCFSRVGDVIVYKDRSHLSTEYSKLLAPFVDQRLG</sequence>
<feature type="transmembrane region" description="Helical" evidence="2">
    <location>
        <begin position="94"/>
        <end position="113"/>
    </location>
</feature>
<keyword evidence="5" id="KW-0808">Transferase</keyword>
<feature type="region of interest" description="Disordered" evidence="1">
    <location>
        <begin position="1"/>
        <end position="24"/>
    </location>
</feature>
<dbReference type="RefSeq" id="WP_147061858.1">
    <property type="nucleotide sequence ID" value="NZ_BAABDN010000001.1"/>
</dbReference>
<keyword evidence="6" id="KW-1185">Reference proteome</keyword>
<feature type="transmembrane region" description="Helical" evidence="2">
    <location>
        <begin position="336"/>
        <end position="353"/>
    </location>
</feature>
<feature type="domain" description="SGNH" evidence="4">
    <location>
        <begin position="463"/>
        <end position="691"/>
    </location>
</feature>
<feature type="domain" description="Acyltransferase 3" evidence="3">
    <location>
        <begin position="28"/>
        <end position="351"/>
    </location>
</feature>
<evidence type="ECO:0000313" key="5">
    <source>
        <dbReference type="EMBL" id="GEQ12323.1"/>
    </source>
</evidence>
<feature type="transmembrane region" description="Helical" evidence="2">
    <location>
        <begin position="313"/>
        <end position="330"/>
    </location>
</feature>
<dbReference type="InterPro" id="IPR043968">
    <property type="entry name" value="SGNH"/>
</dbReference>
<proteinExistence type="predicted"/>
<evidence type="ECO:0000256" key="2">
    <source>
        <dbReference type="SAM" id="Phobius"/>
    </source>
</evidence>
<dbReference type="InterPro" id="IPR050879">
    <property type="entry name" value="Acyltransferase_3"/>
</dbReference>
<dbReference type="InterPro" id="IPR002656">
    <property type="entry name" value="Acyl_transf_3_dom"/>
</dbReference>
<keyword evidence="2" id="KW-0472">Membrane</keyword>
<keyword evidence="5" id="KW-0012">Acyltransferase</keyword>
<feature type="compositionally biased region" description="Polar residues" evidence="1">
    <location>
        <begin position="1"/>
        <end position="11"/>
    </location>
</feature>
<evidence type="ECO:0000259" key="3">
    <source>
        <dbReference type="Pfam" id="PF01757"/>
    </source>
</evidence>
<name>A0A512SWJ1_9MICO</name>
<feature type="transmembrane region" description="Helical" evidence="2">
    <location>
        <begin position="168"/>
        <end position="186"/>
    </location>
</feature>
<dbReference type="AlphaFoldDB" id="A0A512SWJ1"/>
<dbReference type="PANTHER" id="PTHR23028:SF53">
    <property type="entry name" value="ACYL_TRANSF_3 DOMAIN-CONTAINING PROTEIN"/>
    <property type="match status" value="1"/>
</dbReference>
<dbReference type="PANTHER" id="PTHR23028">
    <property type="entry name" value="ACETYLTRANSFERASE"/>
    <property type="match status" value="1"/>
</dbReference>
<evidence type="ECO:0000256" key="1">
    <source>
        <dbReference type="SAM" id="MobiDB-lite"/>
    </source>
</evidence>
<feature type="transmembrane region" description="Helical" evidence="2">
    <location>
        <begin position="193"/>
        <end position="211"/>
    </location>
</feature>
<feature type="transmembrane region" description="Helical" evidence="2">
    <location>
        <begin position="374"/>
        <end position="395"/>
    </location>
</feature>
<evidence type="ECO:0000259" key="4">
    <source>
        <dbReference type="Pfam" id="PF19040"/>
    </source>
</evidence>
<comment type="caution">
    <text evidence="5">The sequence shown here is derived from an EMBL/GenBank/DDBJ whole genome shotgun (WGS) entry which is preliminary data.</text>
</comment>
<feature type="transmembrane region" description="Helical" evidence="2">
    <location>
        <begin position="226"/>
        <end position="244"/>
    </location>
</feature>
<reference evidence="5 6" key="1">
    <citation type="submission" date="2019-07" db="EMBL/GenBank/DDBJ databases">
        <title>Whole genome shotgun sequence of Knoellia locipacati NBRC 109775.</title>
        <authorList>
            <person name="Hosoyama A."/>
            <person name="Uohara A."/>
            <person name="Ohji S."/>
            <person name="Ichikawa N."/>
        </authorList>
    </citation>
    <scope>NUCLEOTIDE SEQUENCE [LARGE SCALE GENOMIC DNA]</scope>
    <source>
        <strain evidence="5 6">NBRC 109775</strain>
    </source>
</reference>
<keyword evidence="2" id="KW-0812">Transmembrane</keyword>